<reference evidence="1" key="1">
    <citation type="journal article" date="2020" name="Nature">
        <title>Giant virus diversity and host interactions through global metagenomics.</title>
        <authorList>
            <person name="Schulz F."/>
            <person name="Roux S."/>
            <person name="Paez-Espino D."/>
            <person name="Jungbluth S."/>
            <person name="Walsh D.A."/>
            <person name="Denef V.J."/>
            <person name="McMahon K.D."/>
            <person name="Konstantinidis K.T."/>
            <person name="Eloe-Fadrosh E.A."/>
            <person name="Kyrpides N.C."/>
            <person name="Woyke T."/>
        </authorList>
    </citation>
    <scope>NUCLEOTIDE SEQUENCE</scope>
    <source>
        <strain evidence="1">GVMAG-S-1016713-169</strain>
    </source>
</reference>
<protein>
    <submittedName>
        <fullName evidence="1">Uncharacterized protein</fullName>
    </submittedName>
</protein>
<organism evidence="1">
    <name type="scientific">viral metagenome</name>
    <dbReference type="NCBI Taxonomy" id="1070528"/>
    <lineage>
        <taxon>unclassified sequences</taxon>
        <taxon>metagenomes</taxon>
        <taxon>organismal metagenomes</taxon>
    </lineage>
</organism>
<evidence type="ECO:0000313" key="1">
    <source>
        <dbReference type="EMBL" id="QHU34504.1"/>
    </source>
</evidence>
<accession>A0A6C0LY39</accession>
<proteinExistence type="predicted"/>
<dbReference type="EMBL" id="MN740573">
    <property type="protein sequence ID" value="QHU34504.1"/>
    <property type="molecule type" value="Genomic_DNA"/>
</dbReference>
<name>A0A6C0LY39_9ZZZZ</name>
<dbReference type="AlphaFoldDB" id="A0A6C0LY39"/>
<sequence length="114" mass="13454">MSGFPLYDNLIKDLPKKDLSVKEKEQFIINIDNVDLNGQQLMYALVVVFYQHDISKSEDAIPYSGSKEEIKKGVYNFCWVFTKFPIKLRHLLVKFVEMHLDQQKREEKRVIQSS</sequence>